<evidence type="ECO:0000313" key="8">
    <source>
        <dbReference type="EnsemblMetazoa" id="GAUT007590-PA"/>
    </source>
</evidence>
<dbReference type="STRING" id="7395.A0A1A9UKJ8"/>
<dbReference type="AlphaFoldDB" id="A0A1A9UKJ8"/>
<dbReference type="Proteomes" id="UP000078200">
    <property type="component" value="Unassembled WGS sequence"/>
</dbReference>
<proteinExistence type="predicted"/>
<keyword evidence="9" id="KW-1185">Reference proteome</keyword>
<dbReference type="GO" id="GO:0006099">
    <property type="term" value="P:tricarboxylic acid cycle"/>
    <property type="evidence" value="ECO:0007669"/>
    <property type="project" value="UniProtKB-UniPathway"/>
</dbReference>
<keyword evidence="3" id="KW-0816">Tricarboxylic acid cycle</keyword>
<dbReference type="InterPro" id="IPR006231">
    <property type="entry name" value="MQO"/>
</dbReference>
<keyword evidence="4" id="KW-0285">Flavoprotein</keyword>
<evidence type="ECO:0000256" key="3">
    <source>
        <dbReference type="ARBA" id="ARBA00022532"/>
    </source>
</evidence>
<evidence type="ECO:0000256" key="1">
    <source>
        <dbReference type="ARBA" id="ARBA00001974"/>
    </source>
</evidence>
<evidence type="ECO:0000256" key="2">
    <source>
        <dbReference type="ARBA" id="ARBA00005163"/>
    </source>
</evidence>
<accession>A0A1A9UKJ8</accession>
<evidence type="ECO:0000256" key="6">
    <source>
        <dbReference type="ARBA" id="ARBA00023002"/>
    </source>
</evidence>
<dbReference type="EnsemblMetazoa" id="GAUT007590-RA">
    <property type="protein sequence ID" value="GAUT007590-PA"/>
    <property type="gene ID" value="GAUT007590"/>
</dbReference>
<dbReference type="Pfam" id="PF06039">
    <property type="entry name" value="Mqo"/>
    <property type="match status" value="1"/>
</dbReference>
<keyword evidence="5" id="KW-0274">FAD</keyword>
<sequence>MLSNTENHTSLQHSHVTSKNNHLPVDFVLIGCGILYSEDHNIIKKWAPLIMHKRNLMQKIAATCMPIGTDVNFGEITRQIFLYLNNHSNFHLYVNHDVINIKQNQDKTWTLHILRKNIKNKIKKLIYINTKYVFIGSGGNALRLLQKSGIPESYKYAGFPVGGQFLVTKNKILTNQHHAKVYGKASIGAPPMSVPHIDARILDGEKVGIKNINLVKYLVGQLLTSKQGKFINLCKYFPNANIKDWHLITAGQRVQIIRNDPEKGGVLEFGTEIIHSKDKTLSVLLGASPGASTSAATISANADISNDKAGEKPARRKTKDSCSTLIEAGAIEPPESIPNSEVKCRSTDDTSTEVGKQGSPISFIKFNAESLLLISLIV</sequence>
<dbReference type="SUPFAM" id="SSF51905">
    <property type="entry name" value="FAD/NAD(P)-binding domain"/>
    <property type="match status" value="1"/>
</dbReference>
<dbReference type="UniPathway" id="UPA00223"/>
<keyword evidence="6" id="KW-0560">Oxidoreductase</keyword>
<evidence type="ECO:0000256" key="7">
    <source>
        <dbReference type="SAM" id="MobiDB-lite"/>
    </source>
</evidence>
<protein>
    <recommendedName>
        <fullName evidence="10">Malate dehydrogenase (quinone)</fullName>
    </recommendedName>
</protein>
<comment type="pathway">
    <text evidence="2">Carbohydrate metabolism; tricarboxylic acid cycle.</text>
</comment>
<evidence type="ECO:0008006" key="10">
    <source>
        <dbReference type="Google" id="ProtNLM"/>
    </source>
</evidence>
<evidence type="ECO:0000256" key="5">
    <source>
        <dbReference type="ARBA" id="ARBA00022827"/>
    </source>
</evidence>
<name>A0A1A9UKJ8_GLOAU</name>
<dbReference type="VEuPathDB" id="VectorBase:GAUT007590"/>
<feature type="region of interest" description="Disordered" evidence="7">
    <location>
        <begin position="328"/>
        <end position="356"/>
    </location>
</feature>
<evidence type="ECO:0000256" key="4">
    <source>
        <dbReference type="ARBA" id="ARBA00022630"/>
    </source>
</evidence>
<comment type="cofactor">
    <cofactor evidence="1">
        <name>FAD</name>
        <dbReference type="ChEBI" id="CHEBI:57692"/>
    </cofactor>
</comment>
<dbReference type="GO" id="GO:0008924">
    <property type="term" value="F:L-malate dehydrogenase (quinone) activity"/>
    <property type="evidence" value="ECO:0007669"/>
    <property type="project" value="InterPro"/>
</dbReference>
<organism evidence="8 9">
    <name type="scientific">Glossina austeni</name>
    <name type="common">Savannah tsetse fly</name>
    <dbReference type="NCBI Taxonomy" id="7395"/>
    <lineage>
        <taxon>Eukaryota</taxon>
        <taxon>Metazoa</taxon>
        <taxon>Ecdysozoa</taxon>
        <taxon>Arthropoda</taxon>
        <taxon>Hexapoda</taxon>
        <taxon>Insecta</taxon>
        <taxon>Pterygota</taxon>
        <taxon>Neoptera</taxon>
        <taxon>Endopterygota</taxon>
        <taxon>Diptera</taxon>
        <taxon>Brachycera</taxon>
        <taxon>Muscomorpha</taxon>
        <taxon>Hippoboscoidea</taxon>
        <taxon>Glossinidae</taxon>
        <taxon>Glossina</taxon>
    </lineage>
</organism>
<reference evidence="8" key="1">
    <citation type="submission" date="2020-05" db="UniProtKB">
        <authorList>
            <consortium name="EnsemblMetazoa"/>
        </authorList>
    </citation>
    <scope>IDENTIFICATION</scope>
    <source>
        <strain evidence="8">TTRI</strain>
    </source>
</reference>
<evidence type="ECO:0000313" key="9">
    <source>
        <dbReference type="Proteomes" id="UP000078200"/>
    </source>
</evidence>
<dbReference type="InterPro" id="IPR036188">
    <property type="entry name" value="FAD/NAD-bd_sf"/>
</dbReference>